<dbReference type="OrthoDB" id="281675at2"/>
<dbReference type="RefSeq" id="WP_040199628.1">
    <property type="nucleotide sequence ID" value="NZ_CP010311.1"/>
</dbReference>
<dbReference type="GO" id="GO:0016491">
    <property type="term" value="F:oxidoreductase activity"/>
    <property type="evidence" value="ECO:0007669"/>
    <property type="project" value="InterPro"/>
</dbReference>
<gene>
    <name evidence="2" type="ORF">GSUB_05505</name>
</gene>
<dbReference type="InterPro" id="IPR012347">
    <property type="entry name" value="Ferritin-like"/>
</dbReference>
<keyword evidence="3" id="KW-1185">Reference proteome</keyword>
<dbReference type="STRING" id="483547.GSUB_05505"/>
<dbReference type="CDD" id="cd01045">
    <property type="entry name" value="Ferritin_like_AB"/>
    <property type="match status" value="1"/>
</dbReference>
<dbReference type="HOGENOM" id="CLU_1592999_0_0_7"/>
<dbReference type="EMBL" id="CP010311">
    <property type="protein sequence ID" value="AJF06130.1"/>
    <property type="molecule type" value="Genomic_DNA"/>
</dbReference>
<reference evidence="2 3" key="1">
    <citation type="journal article" date="2015" name="Genome Announc.">
        <title>Genomes of Geoalkalibacter ferrihydriticus Z-0531T and Geoalkalibacter subterraneus Red1T, Two Haloalkaliphilic Metal-Reducing Deltaproteobacteria.</title>
        <authorList>
            <person name="Badalamenti J.P."/>
            <person name="Krajmalnik-Brown R."/>
            <person name="Torres C.I."/>
            <person name="Bond D.R."/>
        </authorList>
    </citation>
    <scope>NUCLEOTIDE SEQUENCE [LARGE SCALE GENOMIC DNA]</scope>
    <source>
        <strain evidence="2 3">Red1</strain>
    </source>
</reference>
<protein>
    <recommendedName>
        <fullName evidence="1">Rubrerythrin diiron-binding domain-containing protein</fullName>
    </recommendedName>
</protein>
<evidence type="ECO:0000259" key="1">
    <source>
        <dbReference type="Pfam" id="PF02915"/>
    </source>
</evidence>
<dbReference type="KEGG" id="gsb:GSUB_05505"/>
<organism evidence="2 3">
    <name type="scientific">Geoalkalibacter subterraneus</name>
    <dbReference type="NCBI Taxonomy" id="483547"/>
    <lineage>
        <taxon>Bacteria</taxon>
        <taxon>Pseudomonadati</taxon>
        <taxon>Thermodesulfobacteriota</taxon>
        <taxon>Desulfuromonadia</taxon>
        <taxon>Desulfuromonadales</taxon>
        <taxon>Geoalkalibacteraceae</taxon>
        <taxon>Geoalkalibacter</taxon>
    </lineage>
</organism>
<proteinExistence type="predicted"/>
<evidence type="ECO:0000313" key="3">
    <source>
        <dbReference type="Proteomes" id="UP000035036"/>
    </source>
</evidence>
<evidence type="ECO:0000313" key="2">
    <source>
        <dbReference type="EMBL" id="AJF06130.1"/>
    </source>
</evidence>
<name>A0A0B5FPZ2_9BACT</name>
<dbReference type="InterPro" id="IPR003251">
    <property type="entry name" value="Rr_diiron-bd_dom"/>
</dbReference>
<sequence>MPQEYKMKEALKTAIHAKKNLMDFYKEAASMTDHPGGKKVLLRLADEVRENAKKFYDHYRWDDLDTFESLIDAPTRPDSAMIVFLRKALDKNIHERKARELAMKEHEDLEKTFRLAAKNMVDPQVKAVFEEVAKDARNHYAVIESEYAHTMGMVHETDIDTYVRE</sequence>
<dbReference type="Pfam" id="PF02915">
    <property type="entry name" value="Rubrerythrin"/>
    <property type="match status" value="1"/>
</dbReference>
<dbReference type="SUPFAM" id="SSF47240">
    <property type="entry name" value="Ferritin-like"/>
    <property type="match status" value="1"/>
</dbReference>
<feature type="domain" description="Rubrerythrin diiron-binding" evidence="1">
    <location>
        <begin position="9"/>
        <end position="143"/>
    </location>
</feature>
<dbReference type="Gene3D" id="1.20.1260.10">
    <property type="match status" value="1"/>
</dbReference>
<accession>A0A0B5FPZ2</accession>
<dbReference type="AlphaFoldDB" id="A0A0B5FPZ2"/>
<dbReference type="GO" id="GO:0046872">
    <property type="term" value="F:metal ion binding"/>
    <property type="evidence" value="ECO:0007669"/>
    <property type="project" value="InterPro"/>
</dbReference>
<dbReference type="Proteomes" id="UP000035036">
    <property type="component" value="Chromosome"/>
</dbReference>
<dbReference type="InterPro" id="IPR009078">
    <property type="entry name" value="Ferritin-like_SF"/>
</dbReference>